<gene>
    <name evidence="19" type="ORF">H9874_06425</name>
</gene>
<evidence type="ECO:0000259" key="17">
    <source>
        <dbReference type="Pfam" id="PF01058"/>
    </source>
</evidence>
<evidence type="ECO:0000256" key="16">
    <source>
        <dbReference type="PIRSR" id="PIRSR000310-1"/>
    </source>
</evidence>
<feature type="binding site" evidence="16">
    <location>
        <position position="193"/>
    </location>
    <ligand>
        <name>[4Fe-4S] cluster</name>
        <dbReference type="ChEBI" id="CHEBI:49883"/>
        <label>1</label>
    </ligand>
</feature>
<evidence type="ECO:0000256" key="7">
    <source>
        <dbReference type="ARBA" id="ARBA00022485"/>
    </source>
</evidence>
<dbReference type="PROSITE" id="PS51318">
    <property type="entry name" value="TAT"/>
    <property type="match status" value="1"/>
</dbReference>
<feature type="binding site" evidence="16">
    <location>
        <position position="244"/>
    </location>
    <ligand>
        <name>[4Fe-4S] cluster</name>
        <dbReference type="ChEBI" id="CHEBI:49883"/>
        <label>2</label>
    </ligand>
</feature>
<evidence type="ECO:0000256" key="13">
    <source>
        <dbReference type="ARBA" id="ARBA00023014"/>
    </source>
</evidence>
<dbReference type="SUPFAM" id="SSF56770">
    <property type="entry name" value="HydA/Nqo6-like"/>
    <property type="match status" value="1"/>
</dbReference>
<evidence type="ECO:0000256" key="15">
    <source>
        <dbReference type="ARBA" id="ARBA00029307"/>
    </source>
</evidence>
<dbReference type="NCBIfam" id="NF045520">
    <property type="entry name" value="H2_NiFeSe_small"/>
    <property type="match status" value="1"/>
</dbReference>
<organism evidence="19 20">
    <name type="scientific">Candidatus Bilophila faecipullorum</name>
    <dbReference type="NCBI Taxonomy" id="2838482"/>
    <lineage>
        <taxon>Bacteria</taxon>
        <taxon>Pseudomonadati</taxon>
        <taxon>Thermodesulfobacteriota</taxon>
        <taxon>Desulfovibrionia</taxon>
        <taxon>Desulfovibrionales</taxon>
        <taxon>Desulfovibrionaceae</taxon>
        <taxon>Bilophila</taxon>
    </lineage>
</organism>
<evidence type="ECO:0000259" key="18">
    <source>
        <dbReference type="Pfam" id="PF14720"/>
    </source>
</evidence>
<feature type="domain" description="NADH:ubiquinone oxidoreductase-like 20kDa subunit" evidence="17">
    <location>
        <begin position="52"/>
        <end position="207"/>
    </location>
</feature>
<feature type="binding site" evidence="16">
    <location>
        <position position="265"/>
    </location>
    <ligand>
        <name>[4Fe-4S] cluster</name>
        <dbReference type="ChEBI" id="CHEBI:49883"/>
        <label>2</label>
    </ligand>
</feature>
<dbReference type="GO" id="GO:0009055">
    <property type="term" value="F:electron transfer activity"/>
    <property type="evidence" value="ECO:0007669"/>
    <property type="project" value="TreeGrafter"/>
</dbReference>
<evidence type="ECO:0000256" key="5">
    <source>
        <dbReference type="ARBA" id="ARBA00011771"/>
    </source>
</evidence>
<keyword evidence="7 16" id="KW-0004">4Fe-4S</keyword>
<dbReference type="Proteomes" id="UP000824264">
    <property type="component" value="Unassembled WGS sequence"/>
</dbReference>
<evidence type="ECO:0000256" key="6">
    <source>
        <dbReference type="ARBA" id="ARBA00012159"/>
    </source>
</evidence>
<dbReference type="InterPro" id="IPR027394">
    <property type="entry name" value="Cytochrome-c3_hydrogenase_C"/>
</dbReference>
<comment type="cofactor">
    <cofactor evidence="2">
        <name>[4Fe-4S] cluster</name>
        <dbReference type="ChEBI" id="CHEBI:49883"/>
    </cofactor>
</comment>
<dbReference type="PIRSF" id="PIRSF000310">
    <property type="entry name" value="NiFe_hyd_ssu"/>
    <property type="match status" value="1"/>
</dbReference>
<dbReference type="NCBIfam" id="TIGR00391">
    <property type="entry name" value="hydA"/>
    <property type="match status" value="1"/>
</dbReference>
<dbReference type="Gene3D" id="3.40.50.700">
    <property type="entry name" value="NADH:ubiquinone oxidoreductase-like, 20kDa subunit"/>
    <property type="match status" value="1"/>
</dbReference>
<dbReference type="GO" id="GO:0046872">
    <property type="term" value="F:metal ion binding"/>
    <property type="evidence" value="ECO:0007669"/>
    <property type="project" value="UniProtKB-KW"/>
</dbReference>
<evidence type="ECO:0000256" key="14">
    <source>
        <dbReference type="ARBA" id="ARBA00023291"/>
    </source>
</evidence>
<evidence type="ECO:0000256" key="8">
    <source>
        <dbReference type="ARBA" id="ARBA00022723"/>
    </source>
</evidence>
<evidence type="ECO:0000256" key="3">
    <source>
        <dbReference type="ARBA" id="ARBA00004418"/>
    </source>
</evidence>
<feature type="binding site" evidence="16">
    <location>
        <position position="271"/>
    </location>
    <ligand>
        <name>[4Fe-4S] cluster</name>
        <dbReference type="ChEBI" id="CHEBI:49883"/>
        <label>2</label>
    </ligand>
</feature>
<keyword evidence="13 16" id="KW-0411">Iron-sulfur</keyword>
<comment type="subunit">
    <text evidence="5">Heterodimer of a large and a small subunit.</text>
</comment>
<feature type="binding site" evidence="16">
    <location>
        <position position="241"/>
    </location>
    <ligand>
        <name>[4Fe-4S] cluster</name>
        <dbReference type="ChEBI" id="CHEBI:49883"/>
        <label>2</label>
    </ligand>
</feature>
<keyword evidence="11" id="KW-0560">Oxidoreductase</keyword>
<evidence type="ECO:0000256" key="2">
    <source>
        <dbReference type="ARBA" id="ARBA00001966"/>
    </source>
</evidence>
<proteinExistence type="inferred from homology"/>
<feature type="binding site" evidence="16">
    <location>
        <position position="301"/>
    </location>
    <ligand>
        <name>[3Fe-4S] cluster</name>
        <dbReference type="ChEBI" id="CHEBI:21137"/>
    </ligand>
</feature>
<evidence type="ECO:0000256" key="1">
    <source>
        <dbReference type="ARBA" id="ARBA00001927"/>
    </source>
</evidence>
<dbReference type="Gene3D" id="4.10.480.10">
    <property type="entry name" value="Cytochrome-c3 hydrogenase, C-terminal domain"/>
    <property type="match status" value="1"/>
</dbReference>
<dbReference type="GO" id="GO:0042597">
    <property type="term" value="C:periplasmic space"/>
    <property type="evidence" value="ECO:0007669"/>
    <property type="project" value="UniProtKB-SubCell"/>
</dbReference>
<dbReference type="InterPro" id="IPR001821">
    <property type="entry name" value="NiFe_hydrogenase_ssu"/>
</dbReference>
<feature type="binding site" evidence="16">
    <location>
        <position position="155"/>
    </location>
    <ligand>
        <name>[4Fe-4S] cluster</name>
        <dbReference type="ChEBI" id="CHEBI:49883"/>
        <label>1</label>
    </ligand>
</feature>
<dbReference type="InterPro" id="IPR053622">
    <property type="entry name" value="NiFe/NiFeSe_hyd_small_subunit"/>
</dbReference>
<evidence type="ECO:0000313" key="20">
    <source>
        <dbReference type="Proteomes" id="UP000824264"/>
    </source>
</evidence>
<dbReference type="InterPro" id="IPR037024">
    <property type="entry name" value="NiFe_Hase_small_N_sf"/>
</dbReference>
<name>A0A9D1U8T1_9BACT</name>
<dbReference type="PANTHER" id="PTHR30013">
    <property type="entry name" value="NIFE / NIFESE HYDROGENASE SMALL SUBUNIT FAMILY MEMBER"/>
    <property type="match status" value="1"/>
</dbReference>
<dbReference type="GO" id="GO:0051539">
    <property type="term" value="F:4 iron, 4 sulfur cluster binding"/>
    <property type="evidence" value="ECO:0007669"/>
    <property type="project" value="UniProtKB-KW"/>
</dbReference>
<comment type="subcellular location">
    <subcellularLocation>
        <location evidence="3">Periplasm</location>
    </subcellularLocation>
</comment>
<dbReference type="InterPro" id="IPR006311">
    <property type="entry name" value="TAT_signal"/>
</dbReference>
<dbReference type="GO" id="GO:0051538">
    <property type="term" value="F:3 iron, 4 sulfur cluster binding"/>
    <property type="evidence" value="ECO:0007669"/>
    <property type="project" value="UniProtKB-KW"/>
</dbReference>
<dbReference type="GO" id="GO:0016020">
    <property type="term" value="C:membrane"/>
    <property type="evidence" value="ECO:0007669"/>
    <property type="project" value="TreeGrafter"/>
</dbReference>
<evidence type="ECO:0000256" key="9">
    <source>
        <dbReference type="ARBA" id="ARBA00022729"/>
    </source>
</evidence>
<feature type="binding site" evidence="16">
    <location>
        <position position="298"/>
    </location>
    <ligand>
        <name>[3Fe-4S] cluster</name>
        <dbReference type="ChEBI" id="CHEBI:21137"/>
    </ligand>
</feature>
<dbReference type="GO" id="GO:0047806">
    <property type="term" value="F:cytochrome-c3 hydrogenase activity"/>
    <property type="evidence" value="ECO:0007669"/>
    <property type="project" value="UniProtKB-EC"/>
</dbReference>
<keyword evidence="9" id="KW-0732">Signal</keyword>
<evidence type="ECO:0000256" key="11">
    <source>
        <dbReference type="ARBA" id="ARBA00023002"/>
    </source>
</evidence>
<keyword evidence="10" id="KW-0574">Periplasm</keyword>
<keyword evidence="12 16" id="KW-0408">Iron</keyword>
<dbReference type="Pfam" id="PF01058">
    <property type="entry name" value="Oxidored_q6"/>
    <property type="match status" value="1"/>
</dbReference>
<dbReference type="InterPro" id="IPR037148">
    <property type="entry name" value="NiFe-Hase_small_C_sf"/>
</dbReference>
<dbReference type="GO" id="GO:0009375">
    <property type="term" value="C:ferredoxin hydrogenase complex"/>
    <property type="evidence" value="ECO:0007669"/>
    <property type="project" value="InterPro"/>
</dbReference>
<dbReference type="GO" id="GO:0009061">
    <property type="term" value="P:anaerobic respiration"/>
    <property type="evidence" value="ECO:0007669"/>
    <property type="project" value="TreeGrafter"/>
</dbReference>
<feature type="binding site" evidence="16">
    <location>
        <position position="52"/>
    </location>
    <ligand>
        <name>[4Fe-4S] cluster</name>
        <dbReference type="ChEBI" id="CHEBI:49883"/>
        <label>1</label>
    </ligand>
</feature>
<comment type="similarity">
    <text evidence="4">Belongs to the [NiFe]/[NiFeSe] hydrogenase small subunit family.</text>
</comment>
<dbReference type="GO" id="GO:0044569">
    <property type="term" value="C:[Ni-Fe] hydrogenase complex"/>
    <property type="evidence" value="ECO:0007669"/>
    <property type="project" value="TreeGrafter"/>
</dbReference>
<dbReference type="InterPro" id="IPR006137">
    <property type="entry name" value="NADH_UbQ_OxRdtase-like_20kDa"/>
</dbReference>
<dbReference type="GO" id="GO:0008901">
    <property type="term" value="F:ferredoxin hydrogenase activity"/>
    <property type="evidence" value="ECO:0007669"/>
    <property type="project" value="InterPro"/>
</dbReference>
<feature type="domain" description="Cytochrome-c3 hydrogenase C-terminal" evidence="18">
    <location>
        <begin position="239"/>
        <end position="314"/>
    </location>
</feature>
<dbReference type="EMBL" id="DXGI01000241">
    <property type="protein sequence ID" value="HIW78762.1"/>
    <property type="molecule type" value="Genomic_DNA"/>
</dbReference>
<dbReference type="PANTHER" id="PTHR30013:SF7">
    <property type="entry name" value="HYDROGENASE-2 SMALL CHAIN"/>
    <property type="match status" value="1"/>
</dbReference>
<evidence type="ECO:0000313" key="19">
    <source>
        <dbReference type="EMBL" id="HIW78762.1"/>
    </source>
</evidence>
<feature type="binding site" evidence="16">
    <location>
        <position position="55"/>
    </location>
    <ligand>
        <name>[4Fe-4S] cluster</name>
        <dbReference type="ChEBI" id="CHEBI:49883"/>
        <label>1</label>
    </ligand>
</feature>
<dbReference type="Pfam" id="PF14720">
    <property type="entry name" value="NiFe_hyd_SSU_C"/>
    <property type="match status" value="1"/>
</dbReference>
<reference evidence="19" key="2">
    <citation type="submission" date="2021-04" db="EMBL/GenBank/DDBJ databases">
        <authorList>
            <person name="Gilroy R."/>
        </authorList>
    </citation>
    <scope>NUCLEOTIDE SEQUENCE</scope>
    <source>
        <strain evidence="19">ChiSxjej5B17-1746</strain>
    </source>
</reference>
<comment type="catalytic activity">
    <reaction evidence="15">
        <text>2 Fe(III)-[cytochrome c3] + H2 = 2 Fe(II)-[cytochrome c3] + 2 H(+)</text>
        <dbReference type="Rhea" id="RHEA:20625"/>
        <dbReference type="Rhea" id="RHEA-COMP:11576"/>
        <dbReference type="Rhea" id="RHEA-COMP:11577"/>
        <dbReference type="ChEBI" id="CHEBI:15378"/>
        <dbReference type="ChEBI" id="CHEBI:18276"/>
        <dbReference type="ChEBI" id="CHEBI:29033"/>
        <dbReference type="ChEBI" id="CHEBI:29034"/>
        <dbReference type="EC" id="1.12.2.1"/>
    </reaction>
</comment>
<evidence type="ECO:0000256" key="12">
    <source>
        <dbReference type="ARBA" id="ARBA00023004"/>
    </source>
</evidence>
<comment type="cofactor">
    <cofactor evidence="1">
        <name>[3Fe-4S] cluster</name>
        <dbReference type="ChEBI" id="CHEBI:21137"/>
    </cofactor>
</comment>
<accession>A0A9D1U8T1</accession>
<dbReference type="AlphaFoldDB" id="A0A9D1U8T1"/>
<reference evidence="19" key="1">
    <citation type="journal article" date="2021" name="PeerJ">
        <title>Extensive microbial diversity within the chicken gut microbiome revealed by metagenomics and culture.</title>
        <authorList>
            <person name="Gilroy R."/>
            <person name="Ravi A."/>
            <person name="Getino M."/>
            <person name="Pursley I."/>
            <person name="Horton D.L."/>
            <person name="Alikhan N.F."/>
            <person name="Baker D."/>
            <person name="Gharbi K."/>
            <person name="Hall N."/>
            <person name="Watson M."/>
            <person name="Adriaenssens E.M."/>
            <person name="Foster-Nyarko E."/>
            <person name="Jarju S."/>
            <person name="Secka A."/>
            <person name="Antonio M."/>
            <person name="Oren A."/>
            <person name="Chaudhuri R.R."/>
            <person name="La Ragione R."/>
            <person name="Hildebrand F."/>
            <person name="Pallen M.J."/>
        </authorList>
    </citation>
    <scope>NUCLEOTIDE SEQUENCE</scope>
    <source>
        <strain evidence="19">ChiSxjej5B17-1746</strain>
    </source>
</reference>
<keyword evidence="14 16" id="KW-0003">3Fe-4S</keyword>
<keyword evidence="8 16" id="KW-0479">Metal-binding</keyword>
<sequence>MKLSRRDFVRICTGTVAGIGVSGMFHPFVRDVLAETLTGQRPPVFWVQGQGCTGCSVSLLNNAHPGIAKVLLDIIALHFHPTLMAAEGALAFQTMLDKANEYAGQYILIVEGSIPVDEEGKYCIVGEVGHREYTMAETIDMMARNAAAVVAAGTCSSYGGVPAARGQRTGALNAATFLKRRNIPTPVINVPGCPPHPDWMVGTLVMLLDAMKRKGVEGGVLATLREADDLGRLKVFYPNTHLTCPYLDAFESGDFTTSMTDKDGCRFDLGCKGPWSGCDSATRKWNGGVNWCIANATCVGCTSPGFPDEVSPFYEN</sequence>
<protein>
    <recommendedName>
        <fullName evidence="6">cytochrome-c3 hydrogenase</fullName>
        <ecNumber evidence="6">1.12.2.1</ecNumber>
    </recommendedName>
</protein>
<dbReference type="PRINTS" id="PR00614">
    <property type="entry name" value="NIHGNASESMLL"/>
</dbReference>
<comment type="caution">
    <text evidence="19">The sequence shown here is derived from an EMBL/GenBank/DDBJ whole genome shotgun (WGS) entry which is preliminary data.</text>
</comment>
<evidence type="ECO:0000256" key="10">
    <source>
        <dbReference type="ARBA" id="ARBA00022764"/>
    </source>
</evidence>
<evidence type="ECO:0000256" key="4">
    <source>
        <dbReference type="ARBA" id="ARBA00006605"/>
    </source>
</evidence>
<dbReference type="EC" id="1.12.2.1" evidence="6"/>